<keyword evidence="2 6" id="KW-0227">DNA damage</keyword>
<dbReference type="SUPFAM" id="SSF46929">
    <property type="entry name" value="DNA helicase RuvA subunit, C-terminal domain"/>
    <property type="match status" value="1"/>
</dbReference>
<dbReference type="Gene3D" id="1.10.150.20">
    <property type="entry name" value="5' to 3' exonuclease, C-terminal subdomain"/>
    <property type="match status" value="1"/>
</dbReference>
<dbReference type="CDD" id="cd14332">
    <property type="entry name" value="UBA_RuvA_C"/>
    <property type="match status" value="1"/>
</dbReference>
<dbReference type="InterPro" id="IPR012340">
    <property type="entry name" value="NA-bd_OB-fold"/>
</dbReference>
<dbReference type="InterPro" id="IPR011114">
    <property type="entry name" value="RuvA_C"/>
</dbReference>
<evidence type="ECO:0000256" key="2">
    <source>
        <dbReference type="ARBA" id="ARBA00022763"/>
    </source>
</evidence>
<sequence length="211" mass="23033">MIDFLRGLVVHMDTEYIVMDVRDTGYRVFTPNPYAFAKKEEPITVYIHHHVREDAILLFGFETREEQTLFRKLLEVSGIGPRVALGILSAGKPDAIVTAVHNENIAFLTKLPGIGKKTAQRIILDLKDKLASSGFDTGLFAAAGLSADMLPGGGSKQGAGTAWQEAREALIALGYTAAELDRAWSGLEQSVTAEDSVEVLMKRALQQLFKG</sequence>
<comment type="caution">
    <text evidence="8">The sequence shown here is derived from an EMBL/GenBank/DDBJ whole genome shotgun (WGS) entry which is preliminary data.</text>
</comment>
<dbReference type="Pfam" id="PF07499">
    <property type="entry name" value="RuvA_C"/>
    <property type="match status" value="1"/>
</dbReference>
<dbReference type="Gene3D" id="2.40.50.140">
    <property type="entry name" value="Nucleic acid-binding proteins"/>
    <property type="match status" value="1"/>
</dbReference>
<evidence type="ECO:0000313" key="9">
    <source>
        <dbReference type="Proteomes" id="UP001229346"/>
    </source>
</evidence>
<evidence type="ECO:0000256" key="1">
    <source>
        <dbReference type="ARBA" id="ARBA00022490"/>
    </source>
</evidence>
<dbReference type="SUPFAM" id="SSF47781">
    <property type="entry name" value="RuvA domain 2-like"/>
    <property type="match status" value="1"/>
</dbReference>
<name>A0ABT9TU03_PAEHA</name>
<proteinExistence type="inferred from homology"/>
<comment type="domain">
    <text evidence="6">Has three domains with a flexible linker between the domains II and III and assumes an 'L' shape. Domain III is highly mobile and contacts RuvB.</text>
</comment>
<comment type="similarity">
    <text evidence="6">Belongs to the RuvA family.</text>
</comment>
<dbReference type="EMBL" id="JAUSSU010000001">
    <property type="protein sequence ID" value="MDQ0110826.1"/>
    <property type="molecule type" value="Genomic_DNA"/>
</dbReference>
<dbReference type="InterPro" id="IPR003583">
    <property type="entry name" value="Hlx-hairpin-Hlx_DNA-bd_motif"/>
</dbReference>
<keyword evidence="3 6" id="KW-0238">DNA-binding</keyword>
<keyword evidence="5 6" id="KW-0234">DNA repair</keyword>
<feature type="domain" description="Helix-hairpin-helix DNA-binding motif class 1" evidence="7">
    <location>
        <begin position="106"/>
        <end position="125"/>
    </location>
</feature>
<dbReference type="InterPro" id="IPR013849">
    <property type="entry name" value="DNA_helicase_Holl-junc_RuvA_I"/>
</dbReference>
<dbReference type="SUPFAM" id="SSF50249">
    <property type="entry name" value="Nucleic acid-binding proteins"/>
    <property type="match status" value="1"/>
</dbReference>
<dbReference type="SMART" id="SM00278">
    <property type="entry name" value="HhH1"/>
    <property type="match status" value="2"/>
</dbReference>
<evidence type="ECO:0000259" key="7">
    <source>
        <dbReference type="SMART" id="SM00278"/>
    </source>
</evidence>
<evidence type="ECO:0000313" key="8">
    <source>
        <dbReference type="EMBL" id="MDQ0110826.1"/>
    </source>
</evidence>
<comment type="function">
    <text evidence="6">The RuvA-RuvB-RuvC complex processes Holliday junction (HJ) DNA during genetic recombination and DNA repair, while the RuvA-RuvB complex plays an important role in the rescue of blocked DNA replication forks via replication fork reversal (RFR). RuvA specifically binds to HJ cruciform DNA, conferring on it an open structure. The RuvB hexamer acts as an ATP-dependent pump, pulling dsDNA into and through the RuvAB complex. HJ branch migration allows RuvC to scan DNA until it finds its consensus sequence, where it cleaves and resolves the cruciform DNA.</text>
</comment>
<accession>A0ABT9TU03</accession>
<keyword evidence="8" id="KW-0547">Nucleotide-binding</keyword>
<dbReference type="Pfam" id="PF14520">
    <property type="entry name" value="HHH_5"/>
    <property type="match status" value="1"/>
</dbReference>
<comment type="subcellular location">
    <subcellularLocation>
        <location evidence="6">Cytoplasm</location>
    </subcellularLocation>
</comment>
<dbReference type="RefSeq" id="WP_307200223.1">
    <property type="nucleotide sequence ID" value="NZ_JAUSSU010000001.1"/>
</dbReference>
<feature type="region of interest" description="Domain III" evidence="6">
    <location>
        <begin position="157"/>
        <end position="211"/>
    </location>
</feature>
<evidence type="ECO:0000256" key="5">
    <source>
        <dbReference type="ARBA" id="ARBA00023204"/>
    </source>
</evidence>
<keyword evidence="4 6" id="KW-0233">DNA recombination</keyword>
<protein>
    <recommendedName>
        <fullName evidence="6">Holliday junction branch migration complex subunit RuvA</fullName>
    </recommendedName>
</protein>
<keyword evidence="1 6" id="KW-0963">Cytoplasm</keyword>
<dbReference type="InterPro" id="IPR036267">
    <property type="entry name" value="RuvA_C_sf"/>
</dbReference>
<dbReference type="GO" id="GO:0016787">
    <property type="term" value="F:hydrolase activity"/>
    <property type="evidence" value="ECO:0007669"/>
    <property type="project" value="UniProtKB-KW"/>
</dbReference>
<keyword evidence="8" id="KW-0378">Hydrolase</keyword>
<dbReference type="InterPro" id="IPR010994">
    <property type="entry name" value="RuvA_2-like"/>
</dbReference>
<keyword evidence="9" id="KW-1185">Reference proteome</keyword>
<dbReference type="Pfam" id="PF01330">
    <property type="entry name" value="RuvA_N"/>
    <property type="match status" value="1"/>
</dbReference>
<feature type="domain" description="Helix-hairpin-helix DNA-binding motif class 1" evidence="7">
    <location>
        <begin position="71"/>
        <end position="90"/>
    </location>
</feature>
<evidence type="ECO:0000256" key="3">
    <source>
        <dbReference type="ARBA" id="ARBA00023125"/>
    </source>
</evidence>
<keyword evidence="8" id="KW-0067">ATP-binding</keyword>
<gene>
    <name evidence="6" type="primary">ruvA</name>
    <name evidence="8" type="ORF">J2T15_000242</name>
</gene>
<dbReference type="NCBIfam" id="TIGR00084">
    <property type="entry name" value="ruvA"/>
    <property type="match status" value="1"/>
</dbReference>
<dbReference type="InterPro" id="IPR000085">
    <property type="entry name" value="RuvA"/>
</dbReference>
<dbReference type="HAMAP" id="MF_00031">
    <property type="entry name" value="DNA_HJ_migration_RuvA"/>
    <property type="match status" value="1"/>
</dbReference>
<dbReference type="GO" id="GO:0003678">
    <property type="term" value="F:DNA helicase activity"/>
    <property type="evidence" value="ECO:0007669"/>
    <property type="project" value="UniProtKB-EC"/>
</dbReference>
<reference evidence="8 9" key="1">
    <citation type="submission" date="2023-07" db="EMBL/GenBank/DDBJ databases">
        <title>Sorghum-associated microbial communities from plants grown in Nebraska, USA.</title>
        <authorList>
            <person name="Schachtman D."/>
        </authorList>
    </citation>
    <scope>NUCLEOTIDE SEQUENCE [LARGE SCALE GENOMIC DNA]</scope>
    <source>
        <strain evidence="8 9">CC482</strain>
    </source>
</reference>
<evidence type="ECO:0000256" key="6">
    <source>
        <dbReference type="HAMAP-Rule" id="MF_00031"/>
    </source>
</evidence>
<comment type="caution">
    <text evidence="6">Lacks conserved residue(s) required for the propagation of feature annotation.</text>
</comment>
<dbReference type="Gene3D" id="1.10.8.10">
    <property type="entry name" value="DNA helicase RuvA subunit, C-terminal domain"/>
    <property type="match status" value="1"/>
</dbReference>
<evidence type="ECO:0000256" key="4">
    <source>
        <dbReference type="ARBA" id="ARBA00023172"/>
    </source>
</evidence>
<comment type="subunit">
    <text evidence="6">Homotetramer. Forms an RuvA(8)-RuvB(12)-Holliday junction (HJ) complex. HJ DNA is sandwiched between 2 RuvA tetramers; dsDNA enters through RuvA and exits via RuvB. An RuvB hexamer assembles on each DNA strand where it exits the tetramer. Each RuvB hexamer is contacted by two RuvA subunits (via domain III) on 2 adjacent RuvB subunits; this complex drives branch migration. In the full resolvosome a probable DNA-RuvA(4)-RuvB(12)-RuvC(2) complex forms which resolves the HJ.</text>
</comment>
<dbReference type="Proteomes" id="UP001229346">
    <property type="component" value="Unassembled WGS sequence"/>
</dbReference>
<organism evidence="8 9">
    <name type="scientific">Paenibacillus harenae</name>
    <dbReference type="NCBI Taxonomy" id="306543"/>
    <lineage>
        <taxon>Bacteria</taxon>
        <taxon>Bacillati</taxon>
        <taxon>Bacillota</taxon>
        <taxon>Bacilli</taxon>
        <taxon>Bacillales</taxon>
        <taxon>Paenibacillaceae</taxon>
        <taxon>Paenibacillus</taxon>
    </lineage>
</organism>
<keyword evidence="8" id="KW-0347">Helicase</keyword>